<sequence>MDHGGVARPLVPLFLGALAGSLLGSRLPPALWSVLALPAGALAGTRGRWLARVLAGAAGVGLLASWQAARLPGDVPRLTACQQPLELRGVITGPPEPWRAGWRFPLSLEAVLEGDWRPVTGAVQVRLTLPGLEGPPAEPAALDALGVGAGSRVEVRAELRPPPSGGNPGLFSLRDLMARRGLAAEAWVPHPRFLRPVGNGRGIAAVVEAVRQWSAGRLFQALPPEQAALGAALLLGDRRWLTDDLEDRLRAAGLGHLLAVSGLHVGILAGLAWWLVGGRRARAGAGARAGLTLWLGLLALLTGGAPSVRRAVLMALVGLWAPRGGVDPAQVLAASGLSLLLADPQAARDLGFQLSFAAAGGILILGPRFASALARRAGRVGTSLGYGAAAGMSVAPLTAWHLGEVALWSAPATLVATPLLAVVLVGLLVLACTGGVAPVFLAGAVDLTLKGLLAVADVISGLPGARWTMTRPHPWEIALAAALLFWAARPGARVLPGPFARRRGGLALAAVAALVAWAGVGPGPRLLTVTVLDVGQGDALLVETPLGRRLLLDGGGWPAFGREPPPPDVGERVVVPFLRVLGVTRLDLVASTHPDADHTLGLGAVLDAFPVGLLLHNGWVRPGGPVGILGPWRVEGNRLVRAAPRGRPPGEAPRTVPHRALAAGDRIVLEPGVTLTVLHPPPDGFPDRDANDASLVLRLERGGVRILLLADAEGAAERELLARWGREGLRSDVVKLAHHGAASGAWYPFLEAVAPQVALVSVGAGNRYGHPHPQALAALDRLGVALYRTDRDGALRLEVGQGWARLRALGR</sequence>
<dbReference type="AlphaFoldDB" id="A0A0K2SN14"/>
<dbReference type="SMART" id="SM00849">
    <property type="entry name" value="Lactamase_B"/>
    <property type="match status" value="1"/>
</dbReference>
<feature type="transmembrane region" description="Helical" evidence="6">
    <location>
        <begin position="350"/>
        <end position="371"/>
    </location>
</feature>
<reference evidence="9" key="1">
    <citation type="submission" date="2015-07" db="EMBL/GenBank/DDBJ databases">
        <title>Complete genome sequence and phylogenetic analysis of Limnochorda pilosa.</title>
        <authorList>
            <person name="Watanabe M."/>
            <person name="Kojima H."/>
            <person name="Fukui M."/>
        </authorList>
    </citation>
    <scope>NUCLEOTIDE SEQUENCE [LARGE SCALE GENOMIC DNA]</scope>
    <source>
        <strain evidence="9">HC45</strain>
    </source>
</reference>
<evidence type="ECO:0000256" key="5">
    <source>
        <dbReference type="ARBA" id="ARBA00023136"/>
    </source>
</evidence>
<proteinExistence type="predicted"/>
<name>A0A0K2SN14_LIMPI</name>
<reference evidence="9" key="2">
    <citation type="journal article" date="2016" name="Int. J. Syst. Evol. Microbiol.">
        <title>Complete genome sequence and cell structure of Limnochorda pilosa, a Gram-negative spore-former within the phylum Firmicutes.</title>
        <authorList>
            <person name="Watanabe M."/>
            <person name="Kojima H."/>
            <person name="Fukui M."/>
        </authorList>
    </citation>
    <scope>NUCLEOTIDE SEQUENCE [LARGE SCALE GENOMIC DNA]</scope>
    <source>
        <strain evidence="9">HC45</strain>
    </source>
</reference>
<dbReference type="GO" id="GO:0005886">
    <property type="term" value="C:plasma membrane"/>
    <property type="evidence" value="ECO:0007669"/>
    <property type="project" value="UniProtKB-SubCell"/>
</dbReference>
<dbReference type="STRING" id="1555112.LIP_2693"/>
<keyword evidence="4 6" id="KW-1133">Transmembrane helix</keyword>
<dbReference type="OrthoDB" id="9761531at2"/>
<dbReference type="PATRIC" id="fig|1555112.3.peg.2733"/>
<dbReference type="Pfam" id="PF13567">
    <property type="entry name" value="DUF4131"/>
    <property type="match status" value="1"/>
</dbReference>
<dbReference type="RefSeq" id="WP_068139005.1">
    <property type="nucleotide sequence ID" value="NZ_AP014924.1"/>
</dbReference>
<dbReference type="PANTHER" id="PTHR30619">
    <property type="entry name" value="DNA INTERNALIZATION/COMPETENCE PROTEIN COMEC/REC2"/>
    <property type="match status" value="1"/>
</dbReference>
<dbReference type="NCBIfam" id="TIGR00360">
    <property type="entry name" value="ComEC_N-term"/>
    <property type="match status" value="1"/>
</dbReference>
<keyword evidence="9" id="KW-1185">Reference proteome</keyword>
<dbReference type="Pfam" id="PF03772">
    <property type="entry name" value="Competence"/>
    <property type="match status" value="1"/>
</dbReference>
<dbReference type="EMBL" id="AP014924">
    <property type="protein sequence ID" value="BAS28523.1"/>
    <property type="molecule type" value="Genomic_DNA"/>
</dbReference>
<evidence type="ECO:0000256" key="3">
    <source>
        <dbReference type="ARBA" id="ARBA00022692"/>
    </source>
</evidence>
<protein>
    <submittedName>
        <fullName evidence="8">Competence protein ComEC</fullName>
    </submittedName>
</protein>
<dbReference type="InterPro" id="IPR052159">
    <property type="entry name" value="Competence_DNA_uptake"/>
</dbReference>
<dbReference type="CDD" id="cd07731">
    <property type="entry name" value="ComA-like_MBL-fold"/>
    <property type="match status" value="1"/>
</dbReference>
<evidence type="ECO:0000259" key="7">
    <source>
        <dbReference type="SMART" id="SM00849"/>
    </source>
</evidence>
<keyword evidence="2" id="KW-1003">Cell membrane</keyword>
<gene>
    <name evidence="8" type="ORF">LIP_2693</name>
</gene>
<evidence type="ECO:0000256" key="6">
    <source>
        <dbReference type="SAM" id="Phobius"/>
    </source>
</evidence>
<keyword evidence="3 6" id="KW-0812">Transmembrane</keyword>
<dbReference type="SUPFAM" id="SSF56281">
    <property type="entry name" value="Metallo-hydrolase/oxidoreductase"/>
    <property type="match status" value="1"/>
</dbReference>
<evidence type="ECO:0000256" key="1">
    <source>
        <dbReference type="ARBA" id="ARBA00004651"/>
    </source>
</evidence>
<dbReference type="InterPro" id="IPR035681">
    <property type="entry name" value="ComA-like_MBL"/>
</dbReference>
<dbReference type="KEGG" id="lpil:LIP_2693"/>
<evidence type="ECO:0000256" key="2">
    <source>
        <dbReference type="ARBA" id="ARBA00022475"/>
    </source>
</evidence>
<comment type="subcellular location">
    <subcellularLocation>
        <location evidence="1">Cell membrane</location>
        <topology evidence="1">Multi-pass membrane protein</topology>
    </subcellularLocation>
</comment>
<feature type="transmembrane region" description="Helical" evidence="6">
    <location>
        <begin position="289"/>
        <end position="308"/>
    </location>
</feature>
<feature type="transmembrane region" description="Helical" evidence="6">
    <location>
        <begin position="254"/>
        <end position="277"/>
    </location>
</feature>
<dbReference type="InterPro" id="IPR036866">
    <property type="entry name" value="RibonucZ/Hydroxyglut_hydro"/>
</dbReference>
<feature type="transmembrane region" description="Helical" evidence="6">
    <location>
        <begin position="383"/>
        <end position="402"/>
    </location>
</feature>
<dbReference type="Gene3D" id="3.60.15.10">
    <property type="entry name" value="Ribonuclease Z/Hydroxyacylglutathione hydrolase-like"/>
    <property type="match status" value="1"/>
</dbReference>
<feature type="transmembrane region" description="Helical" evidence="6">
    <location>
        <begin position="504"/>
        <end position="520"/>
    </location>
</feature>
<dbReference type="InterPro" id="IPR004477">
    <property type="entry name" value="ComEC_N"/>
</dbReference>
<feature type="transmembrane region" description="Helical" evidence="6">
    <location>
        <begin position="408"/>
        <end position="432"/>
    </location>
</feature>
<keyword evidence="5 6" id="KW-0472">Membrane</keyword>
<dbReference type="Proteomes" id="UP000065807">
    <property type="component" value="Chromosome"/>
</dbReference>
<evidence type="ECO:0000313" key="8">
    <source>
        <dbReference type="EMBL" id="BAS28523.1"/>
    </source>
</evidence>
<dbReference type="Pfam" id="PF00753">
    <property type="entry name" value="Lactamase_B"/>
    <property type="match status" value="1"/>
</dbReference>
<feature type="domain" description="Metallo-beta-lactamase" evidence="7">
    <location>
        <begin position="536"/>
        <end position="764"/>
    </location>
</feature>
<evidence type="ECO:0000313" key="9">
    <source>
        <dbReference type="Proteomes" id="UP000065807"/>
    </source>
</evidence>
<organism evidence="8 9">
    <name type="scientific">Limnochorda pilosa</name>
    <dbReference type="NCBI Taxonomy" id="1555112"/>
    <lineage>
        <taxon>Bacteria</taxon>
        <taxon>Bacillati</taxon>
        <taxon>Bacillota</taxon>
        <taxon>Limnochordia</taxon>
        <taxon>Limnochordales</taxon>
        <taxon>Limnochordaceae</taxon>
        <taxon>Limnochorda</taxon>
    </lineage>
</organism>
<dbReference type="InterPro" id="IPR001279">
    <property type="entry name" value="Metallo-B-lactamas"/>
</dbReference>
<dbReference type="InterPro" id="IPR025405">
    <property type="entry name" value="DUF4131"/>
</dbReference>
<dbReference type="PANTHER" id="PTHR30619:SF1">
    <property type="entry name" value="RECOMBINATION PROTEIN 2"/>
    <property type="match status" value="1"/>
</dbReference>
<accession>A0A0K2SN14</accession>
<evidence type="ECO:0000256" key="4">
    <source>
        <dbReference type="ARBA" id="ARBA00022989"/>
    </source>
</evidence>